<dbReference type="NCBIfam" id="TIGR01051">
    <property type="entry name" value="topA_bact"/>
    <property type="match status" value="1"/>
</dbReference>
<dbReference type="RefSeq" id="WP_188626844.1">
    <property type="nucleotide sequence ID" value="NZ_BMIL01000006.1"/>
</dbReference>
<dbReference type="InterPro" id="IPR023406">
    <property type="entry name" value="Topo_IA_AS"/>
</dbReference>
<feature type="region of interest" description="Interaction with DNA" evidence="8">
    <location>
        <begin position="163"/>
        <end position="168"/>
    </location>
</feature>
<dbReference type="InterPro" id="IPR003602">
    <property type="entry name" value="Topo_IA_DNA-bd_dom"/>
</dbReference>
<evidence type="ECO:0000256" key="7">
    <source>
        <dbReference type="ARBA" id="ARBA00023235"/>
    </source>
</evidence>
<evidence type="ECO:0000256" key="9">
    <source>
        <dbReference type="SAM" id="MobiDB-lite"/>
    </source>
</evidence>
<comment type="similarity">
    <text evidence="2 8">Belongs to the type IA topoisomerase family.</text>
</comment>
<dbReference type="InterPro" id="IPR003601">
    <property type="entry name" value="Topo_IA_2"/>
</dbReference>
<name>A0A916UB76_9SPHI</name>
<organism evidence="12 13">
    <name type="scientific">Pedobacter quisquiliarum</name>
    <dbReference type="NCBI Taxonomy" id="1834438"/>
    <lineage>
        <taxon>Bacteria</taxon>
        <taxon>Pseudomonadati</taxon>
        <taxon>Bacteroidota</taxon>
        <taxon>Sphingobacteriia</taxon>
        <taxon>Sphingobacteriales</taxon>
        <taxon>Sphingobacteriaceae</taxon>
        <taxon>Pedobacter</taxon>
    </lineage>
</organism>
<feature type="site" description="Interaction with DNA" evidence="8">
    <location>
        <position position="139"/>
    </location>
</feature>
<evidence type="ECO:0000256" key="5">
    <source>
        <dbReference type="ARBA" id="ARBA00023029"/>
    </source>
</evidence>
<dbReference type="Pfam" id="PF01751">
    <property type="entry name" value="Toprim"/>
    <property type="match status" value="1"/>
</dbReference>
<comment type="function">
    <text evidence="8">Releases the supercoiling and torsional tension of DNA, which is introduced during the DNA replication and transcription, by transiently cleaving and rejoining one strand of the DNA duplex. Introduces a single-strand break via transesterification at a target site in duplex DNA. The scissile phosphodiester is attacked by the catalytic tyrosine of the enzyme, resulting in the formation of a DNA-(5'-phosphotyrosyl)-enzyme intermediate and the expulsion of a 3'-OH DNA strand. The free DNA strand then undergoes passage around the unbroken strand, thus removing DNA supercoils. Finally, in the religation step, the DNA 3'-OH attacks the covalent intermediate to expel the active-site tyrosine and restore the DNA phosphodiester backbone.</text>
</comment>
<keyword evidence="3" id="KW-0479">Metal-binding</keyword>
<evidence type="ECO:0000256" key="2">
    <source>
        <dbReference type="ARBA" id="ARBA00009446"/>
    </source>
</evidence>
<dbReference type="InterPro" id="IPR013824">
    <property type="entry name" value="Topo_IA_cen_sub1"/>
</dbReference>
<dbReference type="PROSITE" id="PS52039">
    <property type="entry name" value="TOPO_IA_2"/>
    <property type="match status" value="1"/>
</dbReference>
<comment type="caution">
    <text evidence="12">The sequence shown here is derived from an EMBL/GenBank/DDBJ whole genome shotgun (WGS) entry which is preliminary data.</text>
</comment>
<dbReference type="PRINTS" id="PR00417">
    <property type="entry name" value="PRTPISMRASEI"/>
</dbReference>
<feature type="site" description="Interaction with DNA" evidence="8">
    <location>
        <position position="287"/>
    </location>
</feature>
<reference evidence="12" key="2">
    <citation type="submission" date="2020-09" db="EMBL/GenBank/DDBJ databases">
        <authorList>
            <person name="Sun Q."/>
            <person name="Zhou Y."/>
        </authorList>
    </citation>
    <scope>NUCLEOTIDE SEQUENCE</scope>
    <source>
        <strain evidence="12">CGMCC 1.15343</strain>
    </source>
</reference>
<dbReference type="InterPro" id="IPR023405">
    <property type="entry name" value="Topo_IA_core_domain"/>
</dbReference>
<dbReference type="PROSITE" id="PS50880">
    <property type="entry name" value="TOPRIM"/>
    <property type="match status" value="1"/>
</dbReference>
<dbReference type="SUPFAM" id="SSF56712">
    <property type="entry name" value="Prokaryotic type I DNA topoisomerase"/>
    <property type="match status" value="1"/>
</dbReference>
<dbReference type="AlphaFoldDB" id="A0A916UB76"/>
<dbReference type="SMART" id="SM00493">
    <property type="entry name" value="TOPRIM"/>
    <property type="match status" value="1"/>
</dbReference>
<keyword evidence="7 8" id="KW-0413">Isomerase</keyword>
<dbReference type="PROSITE" id="PS00396">
    <property type="entry name" value="TOPO_IA_1"/>
    <property type="match status" value="1"/>
</dbReference>
<protein>
    <recommendedName>
        <fullName evidence="8">DNA topoisomerase 1</fullName>
        <ecNumber evidence="8">5.6.2.1</ecNumber>
    </recommendedName>
    <alternativeName>
        <fullName evidence="8">DNA topoisomerase I</fullName>
    </alternativeName>
</protein>
<dbReference type="SMART" id="SM00436">
    <property type="entry name" value="TOP1Bc"/>
    <property type="match status" value="1"/>
</dbReference>
<feature type="domain" description="Topo IA-type catalytic" evidence="11">
    <location>
        <begin position="129"/>
        <end position="576"/>
    </location>
</feature>
<comment type="subunit">
    <text evidence="8">Monomer.</text>
</comment>
<dbReference type="GO" id="GO:0003677">
    <property type="term" value="F:DNA binding"/>
    <property type="evidence" value="ECO:0007669"/>
    <property type="project" value="UniProtKB-KW"/>
</dbReference>
<feature type="site" description="Interaction with DNA" evidence="8">
    <location>
        <position position="143"/>
    </location>
</feature>
<reference evidence="12" key="1">
    <citation type="journal article" date="2014" name="Int. J. Syst. Evol. Microbiol.">
        <title>Complete genome sequence of Corynebacterium casei LMG S-19264T (=DSM 44701T), isolated from a smear-ripened cheese.</title>
        <authorList>
            <consortium name="US DOE Joint Genome Institute (JGI-PGF)"/>
            <person name="Walter F."/>
            <person name="Albersmeier A."/>
            <person name="Kalinowski J."/>
            <person name="Ruckert C."/>
        </authorList>
    </citation>
    <scope>NUCLEOTIDE SEQUENCE</scope>
    <source>
        <strain evidence="12">CGMCC 1.15343</strain>
    </source>
</reference>
<feature type="domain" description="Toprim" evidence="10">
    <location>
        <begin position="3"/>
        <end position="113"/>
    </location>
</feature>
<dbReference type="CDD" id="cd00186">
    <property type="entry name" value="TOP1Ac"/>
    <property type="match status" value="1"/>
</dbReference>
<evidence type="ECO:0000256" key="8">
    <source>
        <dbReference type="HAMAP-Rule" id="MF_00952"/>
    </source>
</evidence>
<keyword evidence="4" id="KW-0460">Magnesium</keyword>
<dbReference type="EMBL" id="BMIL01000006">
    <property type="protein sequence ID" value="GGC67291.1"/>
    <property type="molecule type" value="Genomic_DNA"/>
</dbReference>
<dbReference type="InterPro" id="IPR006171">
    <property type="entry name" value="TOPRIM_dom"/>
</dbReference>
<dbReference type="SMART" id="SM00437">
    <property type="entry name" value="TOP1Ac"/>
    <property type="match status" value="1"/>
</dbReference>
<dbReference type="GO" id="GO:0046872">
    <property type="term" value="F:metal ion binding"/>
    <property type="evidence" value="ECO:0007669"/>
    <property type="project" value="UniProtKB-KW"/>
</dbReference>
<evidence type="ECO:0000256" key="3">
    <source>
        <dbReference type="ARBA" id="ARBA00022723"/>
    </source>
</evidence>
<comment type="catalytic activity">
    <reaction evidence="1 8">
        <text>ATP-independent breakage of single-stranded DNA, followed by passage and rejoining.</text>
        <dbReference type="EC" id="5.6.2.1"/>
    </reaction>
</comment>
<dbReference type="Gene3D" id="3.40.50.140">
    <property type="match status" value="1"/>
</dbReference>
<dbReference type="InterPro" id="IPR025589">
    <property type="entry name" value="Toprim_C_rpt"/>
</dbReference>
<dbReference type="GO" id="GO:0006265">
    <property type="term" value="P:DNA topological change"/>
    <property type="evidence" value="ECO:0007669"/>
    <property type="project" value="UniProtKB-UniRule"/>
</dbReference>
<keyword evidence="5 8" id="KW-0799">Topoisomerase</keyword>
<feature type="site" description="Interaction with DNA" evidence="8">
    <location>
        <position position="477"/>
    </location>
</feature>
<keyword evidence="6 8" id="KW-0238">DNA-binding</keyword>
<dbReference type="InterPro" id="IPR013497">
    <property type="entry name" value="Topo_IA_cen"/>
</dbReference>
<evidence type="ECO:0000256" key="1">
    <source>
        <dbReference type="ARBA" id="ARBA00000213"/>
    </source>
</evidence>
<feature type="site" description="Interaction with DNA" evidence="8">
    <location>
        <position position="33"/>
    </location>
</feature>
<dbReference type="Proteomes" id="UP000651668">
    <property type="component" value="Unassembled WGS sequence"/>
</dbReference>
<dbReference type="HAMAP" id="MF_00952">
    <property type="entry name" value="Topoisom_1_prok"/>
    <property type="match status" value="1"/>
</dbReference>
<dbReference type="InterPro" id="IPR028612">
    <property type="entry name" value="Topoisom_1_IA"/>
</dbReference>
<dbReference type="Gene3D" id="1.10.290.10">
    <property type="entry name" value="Topoisomerase I, domain 4"/>
    <property type="match status" value="1"/>
</dbReference>
<keyword evidence="13" id="KW-1185">Reference proteome</keyword>
<evidence type="ECO:0000259" key="11">
    <source>
        <dbReference type="PROSITE" id="PS52039"/>
    </source>
</evidence>
<evidence type="ECO:0000256" key="6">
    <source>
        <dbReference type="ARBA" id="ARBA00023125"/>
    </source>
</evidence>
<dbReference type="Gene3D" id="1.10.460.10">
    <property type="entry name" value="Topoisomerase I, domain 2"/>
    <property type="match status" value="1"/>
</dbReference>
<dbReference type="InterPro" id="IPR034149">
    <property type="entry name" value="TOPRIM_TopoI"/>
</dbReference>
<evidence type="ECO:0000259" key="10">
    <source>
        <dbReference type="PROSITE" id="PS50880"/>
    </source>
</evidence>
<dbReference type="GO" id="GO:0003917">
    <property type="term" value="F:DNA topoisomerase type I (single strand cut, ATP-independent) activity"/>
    <property type="evidence" value="ECO:0007669"/>
    <property type="project" value="UniProtKB-UniRule"/>
</dbReference>
<evidence type="ECO:0000313" key="12">
    <source>
        <dbReference type="EMBL" id="GGC67291.1"/>
    </source>
</evidence>
<dbReference type="InterPro" id="IPR013825">
    <property type="entry name" value="Topo_IA_cen_sub2"/>
</dbReference>
<feature type="active site" description="O-(5'-phospho-DNA)-tyrosine intermediate" evidence="8">
    <location>
        <position position="285"/>
    </location>
</feature>
<dbReference type="Pfam" id="PF13368">
    <property type="entry name" value="Toprim_C_rpt"/>
    <property type="match status" value="3"/>
</dbReference>
<dbReference type="InterPro" id="IPR005733">
    <property type="entry name" value="TopoI_bac-type"/>
</dbReference>
<dbReference type="Gene3D" id="2.70.20.10">
    <property type="entry name" value="Topoisomerase I, domain 3"/>
    <property type="match status" value="1"/>
</dbReference>
<dbReference type="EC" id="5.6.2.1" evidence="8"/>
<proteinExistence type="inferred from homology"/>
<dbReference type="PANTHER" id="PTHR42785:SF1">
    <property type="entry name" value="DNA TOPOISOMERASE"/>
    <property type="match status" value="1"/>
</dbReference>
<comment type="caution">
    <text evidence="8">Lacks conserved residue(s) required for the propagation of feature annotation.</text>
</comment>
<feature type="region of interest" description="Disordered" evidence="9">
    <location>
        <begin position="840"/>
        <end position="874"/>
    </location>
</feature>
<dbReference type="Pfam" id="PF01131">
    <property type="entry name" value="Topoisom_bac"/>
    <property type="match status" value="1"/>
</dbReference>
<feature type="compositionally biased region" description="Basic residues" evidence="9">
    <location>
        <begin position="850"/>
        <end position="874"/>
    </location>
</feature>
<dbReference type="CDD" id="cd03363">
    <property type="entry name" value="TOPRIM_TopoIA_TopoI"/>
    <property type="match status" value="1"/>
</dbReference>
<evidence type="ECO:0000256" key="4">
    <source>
        <dbReference type="ARBA" id="ARBA00022842"/>
    </source>
</evidence>
<dbReference type="PANTHER" id="PTHR42785">
    <property type="entry name" value="DNA TOPOISOMERASE, TYPE IA, CORE"/>
    <property type="match status" value="1"/>
</dbReference>
<feature type="site" description="Interaction with DNA" evidence="8">
    <location>
        <position position="140"/>
    </location>
</feature>
<dbReference type="InterPro" id="IPR013826">
    <property type="entry name" value="Topo_IA_cen_sub3"/>
</dbReference>
<sequence>MAKNLLIVESPAKAKTIEGYLGKDFMVKSSYGHIRDLVKGDMAIDISNNFTQTYEVPADKKQVVAELKKLAKNAEMVWLASDEDREGEAISWHLFETLNLKAEKTKRIVFHEITKPAILRAIEAPRTIDYNLVHAQQARRVLDRLVGFELSPVLWKKIKPSLSAGRVQSVAVRLIVDREREINKFKPSAAFKISAQFNNGNPKEIVRAELPQRFSDEADAAKFLQDCVNANFKVATLETKPAKRNPAAPFTTSTLQQEASRKLGYSVSRTMQIAQRLYESGKITYMRTDSVNLSETAVQAAAKEINSAFGEKYHQPRVYKTKSAGAQEAHEAIRPTYFDQHTVAGDSAEQRLYELIWKRAIASQMSEAQFEKTTAQIEVSSRPERLIAEGEVLKFDGFLKVYLESSDDEDAEDGSNNNMLPPLQKNQMLSLQQMNAIERFSRPPARYTEASLVKKLEELGIGRPSTYAPTISTIQNRGYVVKEDREGRQRTFNTITLANNEISKQTKTEITGAEKSKLFPTDIGEVVNDFLVEHFKDIVDFNFTASVEKEFDEIAQGLKEWTNMLHAFYKPFHEEVQVTLDTADRANGERLLGVDPDSGKNVYAKVGKFGPLVQIGQLDEEEKPRYASISKTQSVGTITLEEALEQFKLPFQLEDYEGKEVSVGVGRFGPYVKWGDSFISVPKNEDPLTIDFERATEIIQEKITADAPVAEHEGMPVTKGTGRFGPFIKWNGLFINVPRAYDFDNLSKKDITELIHKKVEKEANRFIQQWTDEKIAIENGRWGPFIRFGKDMLKLRKNPASNDKYTPEELAALSLDDVKALIKEQVPNAFEKKVKATKKVTADGAEPKKAATKKATTKKAATKKAAPKKAVVKK</sequence>
<gene>
    <name evidence="8 12" type="primary">topA</name>
    <name evidence="12" type="ORF">GCM10011387_20900</name>
</gene>
<dbReference type="InterPro" id="IPR000380">
    <property type="entry name" value="Topo_IA"/>
</dbReference>
<feature type="site" description="Interaction with DNA" evidence="8">
    <location>
        <position position="155"/>
    </location>
</feature>
<accession>A0A916UB76</accession>
<evidence type="ECO:0000313" key="13">
    <source>
        <dbReference type="Proteomes" id="UP000651668"/>
    </source>
</evidence>